<feature type="signal peptide" evidence="1">
    <location>
        <begin position="1"/>
        <end position="24"/>
    </location>
</feature>
<dbReference type="EMBL" id="JAGYPG010000004">
    <property type="protein sequence ID" value="MBS4197330.1"/>
    <property type="molecule type" value="Genomic_DNA"/>
</dbReference>
<feature type="chain" id="PRO_5037627928" evidence="1">
    <location>
        <begin position="25"/>
        <end position="150"/>
    </location>
</feature>
<evidence type="ECO:0000313" key="3">
    <source>
        <dbReference type="Proteomes" id="UP000681414"/>
    </source>
</evidence>
<proteinExistence type="predicted"/>
<name>A0A942YJA5_9BACI</name>
<dbReference type="RefSeq" id="WP_213126567.1">
    <property type="nucleotide sequence ID" value="NZ_JAGYPG010000004.1"/>
</dbReference>
<dbReference type="Proteomes" id="UP000681414">
    <property type="component" value="Unassembled WGS sequence"/>
</dbReference>
<gene>
    <name evidence="2" type="ORF">KHA97_20000</name>
</gene>
<organism evidence="2 3">
    <name type="scientific">Lederbergia citri</name>
    <dbReference type="NCBI Taxonomy" id="2833580"/>
    <lineage>
        <taxon>Bacteria</taxon>
        <taxon>Bacillati</taxon>
        <taxon>Bacillota</taxon>
        <taxon>Bacilli</taxon>
        <taxon>Bacillales</taxon>
        <taxon>Bacillaceae</taxon>
        <taxon>Lederbergia</taxon>
    </lineage>
</organism>
<comment type="caution">
    <text evidence="2">The sequence shown here is derived from an EMBL/GenBank/DDBJ whole genome shotgun (WGS) entry which is preliminary data.</text>
</comment>
<evidence type="ECO:0000313" key="2">
    <source>
        <dbReference type="EMBL" id="MBS4197330.1"/>
    </source>
</evidence>
<evidence type="ECO:0000256" key="1">
    <source>
        <dbReference type="SAM" id="SignalP"/>
    </source>
</evidence>
<keyword evidence="1" id="KW-0732">Signal</keyword>
<dbReference type="AlphaFoldDB" id="A0A942YJA5"/>
<accession>A0A942YJA5</accession>
<keyword evidence="3" id="KW-1185">Reference proteome</keyword>
<sequence length="150" mass="16352">MKKKILAGIGAFALSFSLLGSASAAGNVQADLAKVRNATAKYHDVRKAIADGYISTEFVVPNMGIHFVKEELIDGVTDPLTPEVLVYEPTKNGLKLVAVEYMSTVPNRLFGLEMDPPHDGLPFSLHAWIWAPNPDGMFKPFNPRVANVED</sequence>
<reference evidence="2 3" key="1">
    <citation type="submission" date="2021-05" db="EMBL/GenBank/DDBJ databases">
        <title>Novel Bacillus species.</title>
        <authorList>
            <person name="Liu G."/>
        </authorList>
    </citation>
    <scope>NUCLEOTIDE SEQUENCE [LARGE SCALE GENOMIC DNA]</scope>
    <source>
        <strain evidence="3">FJAT-49780</strain>
    </source>
</reference>
<protein>
    <submittedName>
        <fullName evidence="2">Uncharacterized protein</fullName>
    </submittedName>
</protein>